<gene>
    <name evidence="2" type="ORF">MM415A00192_0005</name>
    <name evidence="1" type="ORF">MM415B00178_0013</name>
</gene>
<dbReference type="EMBL" id="MT141574">
    <property type="protein sequence ID" value="QJA67631.1"/>
    <property type="molecule type" value="Genomic_DNA"/>
</dbReference>
<dbReference type="EMBL" id="MT142529">
    <property type="protein sequence ID" value="QJA84396.1"/>
    <property type="molecule type" value="Genomic_DNA"/>
</dbReference>
<sequence>MIEVKAKDGKDGKEATVLVDLGENLQDATDRFGAEVVFSNYLANVKIGVQSGIRRYIKAGVDANGIQAKFDSYKPGVTLDRVVDPIAAMAAKLVKMTPDEREAAFAALKAKIAAAS</sequence>
<reference evidence="2" key="1">
    <citation type="submission" date="2020-03" db="EMBL/GenBank/DDBJ databases">
        <title>The deep terrestrial virosphere.</title>
        <authorList>
            <person name="Holmfeldt K."/>
            <person name="Nilsson E."/>
            <person name="Simone D."/>
            <person name="Lopez-Fernandez M."/>
            <person name="Wu X."/>
            <person name="de Brujin I."/>
            <person name="Lundin D."/>
            <person name="Andersson A."/>
            <person name="Bertilsson S."/>
            <person name="Dopson M."/>
        </authorList>
    </citation>
    <scope>NUCLEOTIDE SEQUENCE</scope>
    <source>
        <strain evidence="2">MM415A00192</strain>
        <strain evidence="1">MM415B00178</strain>
    </source>
</reference>
<protein>
    <submittedName>
        <fullName evidence="2">Uncharacterized protein</fullName>
    </submittedName>
</protein>
<evidence type="ECO:0000313" key="2">
    <source>
        <dbReference type="EMBL" id="QJA84396.1"/>
    </source>
</evidence>
<evidence type="ECO:0000313" key="1">
    <source>
        <dbReference type="EMBL" id="QJA67631.1"/>
    </source>
</evidence>
<dbReference type="AlphaFoldDB" id="A0A6M3KQQ7"/>
<organism evidence="2">
    <name type="scientific">viral metagenome</name>
    <dbReference type="NCBI Taxonomy" id="1070528"/>
    <lineage>
        <taxon>unclassified sequences</taxon>
        <taxon>metagenomes</taxon>
        <taxon>organismal metagenomes</taxon>
    </lineage>
</organism>
<proteinExistence type="predicted"/>
<name>A0A6M3KQQ7_9ZZZZ</name>
<accession>A0A6M3KQQ7</accession>